<protein>
    <submittedName>
        <fullName evidence="1">Uncharacterized protein</fullName>
    </submittedName>
</protein>
<organism evidence="1 2">
    <name type="scientific">Trifolium pratense</name>
    <name type="common">Red clover</name>
    <dbReference type="NCBI Taxonomy" id="57577"/>
    <lineage>
        <taxon>Eukaryota</taxon>
        <taxon>Viridiplantae</taxon>
        <taxon>Streptophyta</taxon>
        <taxon>Embryophyta</taxon>
        <taxon>Tracheophyta</taxon>
        <taxon>Spermatophyta</taxon>
        <taxon>Magnoliopsida</taxon>
        <taxon>eudicotyledons</taxon>
        <taxon>Gunneridae</taxon>
        <taxon>Pentapetalae</taxon>
        <taxon>rosids</taxon>
        <taxon>fabids</taxon>
        <taxon>Fabales</taxon>
        <taxon>Fabaceae</taxon>
        <taxon>Papilionoideae</taxon>
        <taxon>50 kb inversion clade</taxon>
        <taxon>NPAAA clade</taxon>
        <taxon>Hologalegina</taxon>
        <taxon>IRL clade</taxon>
        <taxon>Trifolieae</taxon>
        <taxon>Trifolium</taxon>
    </lineage>
</organism>
<dbReference type="AlphaFoldDB" id="A0A2K3M2H2"/>
<name>A0A2K3M2H2_TRIPR</name>
<sequence length="49" mass="5460">VLKLAIDKAAFPATFVTPIRQKSSSINLDHLEGLLARLNLKVEFVLEHC</sequence>
<accession>A0A2K3M2H2</accession>
<proteinExistence type="predicted"/>
<feature type="non-terminal residue" evidence="1">
    <location>
        <position position="1"/>
    </location>
</feature>
<comment type="caution">
    <text evidence="1">The sequence shown here is derived from an EMBL/GenBank/DDBJ whole genome shotgun (WGS) entry which is preliminary data.</text>
</comment>
<evidence type="ECO:0000313" key="2">
    <source>
        <dbReference type="Proteomes" id="UP000236291"/>
    </source>
</evidence>
<dbReference type="Proteomes" id="UP000236291">
    <property type="component" value="Unassembled WGS sequence"/>
</dbReference>
<dbReference type="EMBL" id="ASHM01047728">
    <property type="protein sequence ID" value="PNX84996.1"/>
    <property type="molecule type" value="Genomic_DNA"/>
</dbReference>
<reference evidence="1 2" key="1">
    <citation type="journal article" date="2014" name="Am. J. Bot.">
        <title>Genome assembly and annotation for red clover (Trifolium pratense; Fabaceae).</title>
        <authorList>
            <person name="Istvanek J."/>
            <person name="Jaros M."/>
            <person name="Krenek A."/>
            <person name="Repkova J."/>
        </authorList>
    </citation>
    <scope>NUCLEOTIDE SEQUENCE [LARGE SCALE GENOMIC DNA]</scope>
    <source>
        <strain evidence="2">cv. Tatra</strain>
        <tissue evidence="1">Young leaves</tissue>
    </source>
</reference>
<gene>
    <name evidence="1" type="ORF">L195_g041061</name>
</gene>
<evidence type="ECO:0000313" key="1">
    <source>
        <dbReference type="EMBL" id="PNX84996.1"/>
    </source>
</evidence>
<reference evidence="1 2" key="2">
    <citation type="journal article" date="2017" name="Front. Plant Sci.">
        <title>Gene Classification and Mining of Molecular Markers Useful in Red Clover (Trifolium pratense) Breeding.</title>
        <authorList>
            <person name="Istvanek J."/>
            <person name="Dluhosova J."/>
            <person name="Dluhos P."/>
            <person name="Patkova L."/>
            <person name="Nedelnik J."/>
            <person name="Repkova J."/>
        </authorList>
    </citation>
    <scope>NUCLEOTIDE SEQUENCE [LARGE SCALE GENOMIC DNA]</scope>
    <source>
        <strain evidence="2">cv. Tatra</strain>
        <tissue evidence="1">Young leaves</tissue>
    </source>
</reference>